<feature type="transmembrane region" description="Helical" evidence="7">
    <location>
        <begin position="57"/>
        <end position="80"/>
    </location>
</feature>
<dbReference type="InterPro" id="IPR049326">
    <property type="entry name" value="Rhodopsin_dom_fungi"/>
</dbReference>
<feature type="domain" description="Rhodopsin" evidence="8">
    <location>
        <begin position="32"/>
        <end position="199"/>
    </location>
</feature>
<feature type="transmembrane region" description="Helical" evidence="7">
    <location>
        <begin position="175"/>
        <end position="194"/>
    </location>
</feature>
<gene>
    <name evidence="9" type="ORF">JMJ35_002970</name>
</gene>
<comment type="caution">
    <text evidence="9">The sequence shown here is derived from an EMBL/GenBank/DDBJ whole genome shotgun (WGS) entry which is preliminary data.</text>
</comment>
<dbReference type="PANTHER" id="PTHR33048">
    <property type="entry name" value="PTH11-LIKE INTEGRAL MEMBRANE PROTEIN (AFU_ORTHOLOGUE AFUA_5G11245)"/>
    <property type="match status" value="1"/>
</dbReference>
<name>A0AA39R3T0_9LECA</name>
<keyword evidence="3 7" id="KW-1133">Transmembrane helix</keyword>
<feature type="transmembrane region" description="Helical" evidence="7">
    <location>
        <begin position="100"/>
        <end position="123"/>
    </location>
</feature>
<dbReference type="InterPro" id="IPR052337">
    <property type="entry name" value="SAT4-like"/>
</dbReference>
<feature type="transmembrane region" description="Helical" evidence="7">
    <location>
        <begin position="135"/>
        <end position="155"/>
    </location>
</feature>
<keyword evidence="10" id="KW-1185">Reference proteome</keyword>
<feature type="compositionally biased region" description="Polar residues" evidence="6">
    <location>
        <begin position="246"/>
        <end position="257"/>
    </location>
</feature>
<reference evidence="9" key="1">
    <citation type="submission" date="2023-03" db="EMBL/GenBank/DDBJ databases">
        <title>Complete genome of Cladonia borealis.</title>
        <authorList>
            <person name="Park H."/>
        </authorList>
    </citation>
    <scope>NUCLEOTIDE SEQUENCE</scope>
    <source>
        <strain evidence="9">ANT050790</strain>
    </source>
</reference>
<accession>A0AA39R3T0</accession>
<dbReference type="AlphaFoldDB" id="A0AA39R3T0"/>
<proteinExistence type="inferred from homology"/>
<evidence type="ECO:0000256" key="1">
    <source>
        <dbReference type="ARBA" id="ARBA00004141"/>
    </source>
</evidence>
<feature type="transmembrane region" description="Helical" evidence="7">
    <location>
        <begin position="15"/>
        <end position="36"/>
    </location>
</feature>
<dbReference type="Pfam" id="PF20684">
    <property type="entry name" value="Fung_rhodopsin"/>
    <property type="match status" value="1"/>
</dbReference>
<evidence type="ECO:0000256" key="6">
    <source>
        <dbReference type="SAM" id="MobiDB-lite"/>
    </source>
</evidence>
<sequence length="257" mass="27653">MTNENHLSPGILKPFTAGLVVITVINVVRGGTITLIKVALQHFYLTIFGADNAFGKVTYAIMALIVGLGIGWCLEAVLVWRPLRKDWDPQTPEGYRSNKNGVLVGGLLNVVTDFAMIVLPIPMVWRLQMVPQRNIALTFVFGLGFTVCGVSVLQGVVGSRLEVVDSTYSEAEVDIITHLEAFLAIIVACLPIFLPTLKRTLHGKSNADTGNVNLEGGTGTRDEINGLDSKGTSSLNDPMGTKRAVHTQSTTNVKPGL</sequence>
<comment type="subcellular location">
    <subcellularLocation>
        <location evidence="1">Membrane</location>
        <topology evidence="1">Multi-pass membrane protein</topology>
    </subcellularLocation>
</comment>
<organism evidence="9 10">
    <name type="scientific">Cladonia borealis</name>
    <dbReference type="NCBI Taxonomy" id="184061"/>
    <lineage>
        <taxon>Eukaryota</taxon>
        <taxon>Fungi</taxon>
        <taxon>Dikarya</taxon>
        <taxon>Ascomycota</taxon>
        <taxon>Pezizomycotina</taxon>
        <taxon>Lecanoromycetes</taxon>
        <taxon>OSLEUM clade</taxon>
        <taxon>Lecanoromycetidae</taxon>
        <taxon>Lecanorales</taxon>
        <taxon>Lecanorineae</taxon>
        <taxon>Cladoniaceae</taxon>
        <taxon>Cladonia</taxon>
    </lineage>
</organism>
<evidence type="ECO:0000313" key="10">
    <source>
        <dbReference type="Proteomes" id="UP001166286"/>
    </source>
</evidence>
<evidence type="ECO:0000256" key="7">
    <source>
        <dbReference type="SAM" id="Phobius"/>
    </source>
</evidence>
<dbReference type="EMBL" id="JAFEKC020000005">
    <property type="protein sequence ID" value="KAK0514353.1"/>
    <property type="molecule type" value="Genomic_DNA"/>
</dbReference>
<dbReference type="Proteomes" id="UP001166286">
    <property type="component" value="Unassembled WGS sequence"/>
</dbReference>
<keyword evidence="2 7" id="KW-0812">Transmembrane</keyword>
<evidence type="ECO:0000313" key="9">
    <source>
        <dbReference type="EMBL" id="KAK0514353.1"/>
    </source>
</evidence>
<evidence type="ECO:0000259" key="8">
    <source>
        <dbReference type="Pfam" id="PF20684"/>
    </source>
</evidence>
<dbReference type="GO" id="GO:0016020">
    <property type="term" value="C:membrane"/>
    <property type="evidence" value="ECO:0007669"/>
    <property type="project" value="UniProtKB-SubCell"/>
</dbReference>
<evidence type="ECO:0000256" key="5">
    <source>
        <dbReference type="ARBA" id="ARBA00038359"/>
    </source>
</evidence>
<evidence type="ECO:0000256" key="4">
    <source>
        <dbReference type="ARBA" id="ARBA00023136"/>
    </source>
</evidence>
<protein>
    <recommendedName>
        <fullName evidence="8">Rhodopsin domain-containing protein</fullName>
    </recommendedName>
</protein>
<comment type="similarity">
    <text evidence="5">Belongs to the SAT4 family.</text>
</comment>
<evidence type="ECO:0000256" key="2">
    <source>
        <dbReference type="ARBA" id="ARBA00022692"/>
    </source>
</evidence>
<dbReference type="PANTHER" id="PTHR33048:SF57">
    <property type="entry name" value="INTEGRAL MEMBRANE PROTEIN-RELATED"/>
    <property type="match status" value="1"/>
</dbReference>
<keyword evidence="4 7" id="KW-0472">Membrane</keyword>
<feature type="region of interest" description="Disordered" evidence="6">
    <location>
        <begin position="208"/>
        <end position="257"/>
    </location>
</feature>
<evidence type="ECO:0000256" key="3">
    <source>
        <dbReference type="ARBA" id="ARBA00022989"/>
    </source>
</evidence>